<reference evidence="2" key="1">
    <citation type="submission" date="2016-11" db="UniProtKB">
        <authorList>
            <consortium name="WormBaseParasite"/>
        </authorList>
    </citation>
    <scope>IDENTIFICATION</scope>
</reference>
<organism evidence="1 2">
    <name type="scientific">Steinernema glaseri</name>
    <dbReference type="NCBI Taxonomy" id="37863"/>
    <lineage>
        <taxon>Eukaryota</taxon>
        <taxon>Metazoa</taxon>
        <taxon>Ecdysozoa</taxon>
        <taxon>Nematoda</taxon>
        <taxon>Chromadorea</taxon>
        <taxon>Rhabditida</taxon>
        <taxon>Tylenchina</taxon>
        <taxon>Panagrolaimomorpha</taxon>
        <taxon>Strongyloidoidea</taxon>
        <taxon>Steinernematidae</taxon>
        <taxon>Steinernema</taxon>
    </lineage>
</organism>
<name>A0A1I7Y0Q8_9BILA</name>
<sequence>MEVAYPKLAYWEGKDLTCIRCRSLLAEEVDVSCSKTSFESSLRLIAGVYHALIVAGQQATCCDVIAIGWSENRFLGRKPKTVKDSQYDEENLKRMFPCQITDLPLHCAQDPPTFSHGAANLQTSRDRELVHLGVNSQQAIDPKCKTRCAAAATDKGPRVVAYR</sequence>
<dbReference type="WBParaSite" id="L893_g11416.t1">
    <property type="protein sequence ID" value="L893_g11416.t1"/>
    <property type="gene ID" value="L893_g11416"/>
</dbReference>
<protein>
    <submittedName>
        <fullName evidence="2">Uncharacterized protein</fullName>
    </submittedName>
</protein>
<evidence type="ECO:0000313" key="1">
    <source>
        <dbReference type="Proteomes" id="UP000095287"/>
    </source>
</evidence>
<dbReference type="AlphaFoldDB" id="A0A1I7Y0Q8"/>
<accession>A0A1I7Y0Q8</accession>
<proteinExistence type="predicted"/>
<keyword evidence="1" id="KW-1185">Reference proteome</keyword>
<evidence type="ECO:0000313" key="2">
    <source>
        <dbReference type="WBParaSite" id="L893_g11416.t1"/>
    </source>
</evidence>
<dbReference type="Proteomes" id="UP000095287">
    <property type="component" value="Unplaced"/>
</dbReference>